<proteinExistence type="predicted"/>
<comment type="caution">
    <text evidence="4">The sequence shown here is derived from an EMBL/GenBank/DDBJ whole genome shotgun (WGS) entry which is preliminary data.</text>
</comment>
<feature type="region of interest" description="Disordered" evidence="3">
    <location>
        <begin position="150"/>
        <end position="170"/>
    </location>
</feature>
<dbReference type="PANTHER" id="PTHR45896:SF1">
    <property type="entry name" value="N-ALPHA-ACETYLTRANSFERASE 30"/>
    <property type="match status" value="1"/>
</dbReference>
<evidence type="ECO:0000313" key="4">
    <source>
        <dbReference type="EMBL" id="CAI8057665.1"/>
    </source>
</evidence>
<dbReference type="SUPFAM" id="SSF55729">
    <property type="entry name" value="Acyl-CoA N-acyltransferases (Nat)"/>
    <property type="match status" value="1"/>
</dbReference>
<dbReference type="Gene3D" id="3.40.630.30">
    <property type="match status" value="1"/>
</dbReference>
<protein>
    <submittedName>
        <fullName evidence="4">N-alpha-acetyltransferase 30</fullName>
    </submittedName>
</protein>
<evidence type="ECO:0000256" key="2">
    <source>
        <dbReference type="ARBA" id="ARBA00023315"/>
    </source>
</evidence>
<dbReference type="EMBL" id="CASHTH010004464">
    <property type="protein sequence ID" value="CAI8057665.1"/>
    <property type="molecule type" value="Genomic_DNA"/>
</dbReference>
<evidence type="ECO:0000256" key="3">
    <source>
        <dbReference type="SAM" id="MobiDB-lite"/>
    </source>
</evidence>
<evidence type="ECO:0000313" key="5">
    <source>
        <dbReference type="Proteomes" id="UP001174909"/>
    </source>
</evidence>
<gene>
    <name evidence="4" type="ORF">GBAR_LOCUS31418</name>
</gene>
<name>A0AA35U026_GEOBA</name>
<dbReference type="GO" id="GO:0004596">
    <property type="term" value="F:protein-N-terminal amino-acid acetyltransferase activity"/>
    <property type="evidence" value="ECO:0007669"/>
    <property type="project" value="InterPro"/>
</dbReference>
<keyword evidence="5" id="KW-1185">Reference proteome</keyword>
<dbReference type="Proteomes" id="UP001174909">
    <property type="component" value="Unassembled WGS sequence"/>
</dbReference>
<feature type="compositionally biased region" description="Basic and acidic residues" evidence="3">
    <location>
        <begin position="1"/>
        <end position="13"/>
    </location>
</feature>
<dbReference type="InterPro" id="IPR016181">
    <property type="entry name" value="Acyl_CoA_acyltransferase"/>
</dbReference>
<organism evidence="4 5">
    <name type="scientific">Geodia barretti</name>
    <name type="common">Barrett's horny sponge</name>
    <dbReference type="NCBI Taxonomy" id="519541"/>
    <lineage>
        <taxon>Eukaryota</taxon>
        <taxon>Metazoa</taxon>
        <taxon>Porifera</taxon>
        <taxon>Demospongiae</taxon>
        <taxon>Heteroscleromorpha</taxon>
        <taxon>Tetractinellida</taxon>
        <taxon>Astrophorina</taxon>
        <taxon>Geodiidae</taxon>
        <taxon>Geodia</taxon>
    </lineage>
</organism>
<dbReference type="AlphaFoldDB" id="A0AA35U026"/>
<dbReference type="PANTHER" id="PTHR45896">
    <property type="entry name" value="N-ALPHA-ACETYLTRANSFERASE 30"/>
    <property type="match status" value="1"/>
</dbReference>
<keyword evidence="2" id="KW-0012">Acyltransferase</keyword>
<dbReference type="InterPro" id="IPR044542">
    <property type="entry name" value="NAA30-like"/>
</dbReference>
<accession>A0AA35U026</accession>
<reference evidence="4" key="1">
    <citation type="submission" date="2023-03" db="EMBL/GenBank/DDBJ databases">
        <authorList>
            <person name="Steffen K."/>
            <person name="Cardenas P."/>
        </authorList>
    </citation>
    <scope>NUCLEOTIDE SEQUENCE</scope>
</reference>
<dbReference type="GO" id="GO:0031417">
    <property type="term" value="C:NatC complex"/>
    <property type="evidence" value="ECO:0007669"/>
    <property type="project" value="TreeGrafter"/>
</dbReference>
<keyword evidence="1" id="KW-0808">Transferase</keyword>
<evidence type="ECO:0000256" key="1">
    <source>
        <dbReference type="ARBA" id="ARBA00022679"/>
    </source>
</evidence>
<sequence>MQHDKSLHVDDLLAPHPPAAENDDGSEKRRVAWSGHQLEPEPQATPAAQDALSPEKAVTKTTDEGPPGVTFMQYESELQLPHIMRLMKADLSEPYSIYTYRYFIHNWPNLCFLAMCDGKYVGSGRVQDGDIQRTEWLHCHAGCRQGLPEEKNRINPCEDDHKTDGSRGML</sequence>
<feature type="region of interest" description="Disordered" evidence="3">
    <location>
        <begin position="1"/>
        <end position="68"/>
    </location>
</feature>